<dbReference type="AlphaFoldDB" id="T1HIU1"/>
<sequence>MLELFYGRVLSFEILFGLGPLFGDWLGFIGLELRRSLGLGVQHKTSRMGLSALGSGVVGEGSLQRVMPQPPGLH</sequence>
<reference evidence="1" key="1">
    <citation type="submission" date="2015-05" db="UniProtKB">
        <authorList>
            <consortium name="EnsemblMetazoa"/>
        </authorList>
    </citation>
    <scope>IDENTIFICATION</scope>
</reference>
<keyword evidence="2" id="KW-1185">Reference proteome</keyword>
<evidence type="ECO:0000313" key="1">
    <source>
        <dbReference type="EnsemblMetazoa" id="RPRC003964-PA"/>
    </source>
</evidence>
<dbReference type="VEuPathDB" id="VectorBase:RPRC003964"/>
<dbReference type="EMBL" id="ACPB03004281">
    <property type="status" value="NOT_ANNOTATED_CDS"/>
    <property type="molecule type" value="Genomic_DNA"/>
</dbReference>
<dbReference type="InParanoid" id="T1HIU1"/>
<organism evidence="1 2">
    <name type="scientific">Rhodnius prolixus</name>
    <name type="common">Triatomid bug</name>
    <dbReference type="NCBI Taxonomy" id="13249"/>
    <lineage>
        <taxon>Eukaryota</taxon>
        <taxon>Metazoa</taxon>
        <taxon>Ecdysozoa</taxon>
        <taxon>Arthropoda</taxon>
        <taxon>Hexapoda</taxon>
        <taxon>Insecta</taxon>
        <taxon>Pterygota</taxon>
        <taxon>Neoptera</taxon>
        <taxon>Paraneoptera</taxon>
        <taxon>Hemiptera</taxon>
        <taxon>Heteroptera</taxon>
        <taxon>Panheteroptera</taxon>
        <taxon>Cimicomorpha</taxon>
        <taxon>Reduviidae</taxon>
        <taxon>Triatominae</taxon>
        <taxon>Rhodnius</taxon>
    </lineage>
</organism>
<name>T1HIU1_RHOPR</name>
<dbReference type="EnsemblMetazoa" id="RPRC003964-RA">
    <property type="protein sequence ID" value="RPRC003964-PA"/>
    <property type="gene ID" value="RPRC003964"/>
</dbReference>
<accession>T1HIU1</accession>
<protein>
    <submittedName>
        <fullName evidence="1">Uncharacterized protein</fullName>
    </submittedName>
</protein>
<evidence type="ECO:0000313" key="2">
    <source>
        <dbReference type="Proteomes" id="UP000015103"/>
    </source>
</evidence>
<dbReference type="HOGENOM" id="CLU_2690888_0_0_1"/>
<proteinExistence type="predicted"/>
<dbReference type="Proteomes" id="UP000015103">
    <property type="component" value="Unassembled WGS sequence"/>
</dbReference>